<protein>
    <submittedName>
        <fullName evidence="5">Avidin family protein</fullName>
    </submittedName>
</protein>
<reference evidence="5 6" key="1">
    <citation type="submission" date="2015-11" db="EMBL/GenBank/DDBJ databases">
        <title>Genomic analysis of 38 Legionella species identifies large and diverse effector repertoires.</title>
        <authorList>
            <person name="Burstein D."/>
            <person name="Amaro F."/>
            <person name="Zusman T."/>
            <person name="Lifshitz Z."/>
            <person name="Cohen O."/>
            <person name="Gilbert J.A."/>
            <person name="Pupko T."/>
            <person name="Shuman H.A."/>
            <person name="Segal G."/>
        </authorList>
    </citation>
    <scope>NUCLEOTIDE SEQUENCE [LARGE SCALE GENOMIC DNA]</scope>
    <source>
        <strain evidence="5 6">ATCC 700990</strain>
    </source>
</reference>
<dbReference type="RefSeq" id="WP_058496672.1">
    <property type="nucleotide sequence ID" value="NZ_CAAAIU010000001.1"/>
</dbReference>
<proteinExistence type="predicted"/>
<feature type="chain" id="PRO_5006912317" evidence="4">
    <location>
        <begin position="25"/>
        <end position="137"/>
    </location>
</feature>
<dbReference type="Gene3D" id="2.40.128.30">
    <property type="entry name" value="Avidin-like"/>
    <property type="match status" value="1"/>
</dbReference>
<evidence type="ECO:0000313" key="5">
    <source>
        <dbReference type="EMBL" id="KTC86093.1"/>
    </source>
</evidence>
<evidence type="ECO:0000256" key="4">
    <source>
        <dbReference type="SAM" id="SignalP"/>
    </source>
</evidence>
<name>A0A0W0SSA8_9GAMM</name>
<dbReference type="Pfam" id="PF01382">
    <property type="entry name" value="Avidin"/>
    <property type="match status" value="1"/>
</dbReference>
<dbReference type="AlphaFoldDB" id="A0A0W0SSA8"/>
<evidence type="ECO:0000256" key="1">
    <source>
        <dbReference type="ARBA" id="ARBA00004613"/>
    </source>
</evidence>
<keyword evidence="2" id="KW-0964">Secreted</keyword>
<sequence length="137" mass="14909">MRVKHIGYAAALSLAILSQTGFSAQETMVFKNNHGSTLEITVNEDDSVQGFFTTTVATKDCQQVVGQKRPVVGFLTGNALTLSIYYPSCGSALSIIGNLKKDNKIIDSTWVATHQVDPTKDALSARFIGHNKYKRIS</sequence>
<dbReference type="EMBL" id="LNXY01000027">
    <property type="protein sequence ID" value="KTC86093.1"/>
    <property type="molecule type" value="Genomic_DNA"/>
</dbReference>
<dbReference type="GO" id="GO:0005576">
    <property type="term" value="C:extracellular region"/>
    <property type="evidence" value="ECO:0007669"/>
    <property type="project" value="UniProtKB-SubCell"/>
</dbReference>
<evidence type="ECO:0000256" key="3">
    <source>
        <dbReference type="ARBA" id="ARBA00022729"/>
    </source>
</evidence>
<comment type="subcellular location">
    <subcellularLocation>
        <location evidence="1">Secreted</location>
    </subcellularLocation>
</comment>
<dbReference type="GO" id="GO:0009374">
    <property type="term" value="F:biotin binding"/>
    <property type="evidence" value="ECO:0007669"/>
    <property type="project" value="InterPro"/>
</dbReference>
<dbReference type="SUPFAM" id="SSF50876">
    <property type="entry name" value="Avidin/streptavidin"/>
    <property type="match status" value="1"/>
</dbReference>
<dbReference type="STRING" id="1212489.Ldro_2418"/>
<dbReference type="OrthoDB" id="5637373at2"/>
<dbReference type="InterPro" id="IPR005468">
    <property type="entry name" value="Avidin/str"/>
</dbReference>
<keyword evidence="6" id="KW-1185">Reference proteome</keyword>
<keyword evidence="3 4" id="KW-0732">Signal</keyword>
<organism evidence="5 6">
    <name type="scientific">Legionella drozanskii LLAP-1</name>
    <dbReference type="NCBI Taxonomy" id="1212489"/>
    <lineage>
        <taxon>Bacteria</taxon>
        <taxon>Pseudomonadati</taxon>
        <taxon>Pseudomonadota</taxon>
        <taxon>Gammaproteobacteria</taxon>
        <taxon>Legionellales</taxon>
        <taxon>Legionellaceae</taxon>
        <taxon>Legionella</taxon>
    </lineage>
</organism>
<gene>
    <name evidence="5" type="ORF">Ldro_2418</name>
</gene>
<evidence type="ECO:0000256" key="2">
    <source>
        <dbReference type="ARBA" id="ARBA00022525"/>
    </source>
</evidence>
<feature type="signal peptide" evidence="4">
    <location>
        <begin position="1"/>
        <end position="24"/>
    </location>
</feature>
<evidence type="ECO:0000313" key="6">
    <source>
        <dbReference type="Proteomes" id="UP000054736"/>
    </source>
</evidence>
<comment type="caution">
    <text evidence="5">The sequence shown here is derived from an EMBL/GenBank/DDBJ whole genome shotgun (WGS) entry which is preliminary data.</text>
</comment>
<accession>A0A0W0SSA8</accession>
<dbReference type="InterPro" id="IPR036896">
    <property type="entry name" value="Avidin-like_sf"/>
</dbReference>
<dbReference type="Proteomes" id="UP000054736">
    <property type="component" value="Unassembled WGS sequence"/>
</dbReference>
<dbReference type="PATRIC" id="fig|1212489.4.peg.2550"/>